<evidence type="ECO:0000313" key="1">
    <source>
        <dbReference type="EnsemblPlants" id="AVESA.00010b.r2.4CG1249890.1.CDS"/>
    </source>
</evidence>
<dbReference type="EnsemblPlants" id="AVESA.00010b.r2.4CG1249890.1">
    <property type="protein sequence ID" value="AVESA.00010b.r2.4CG1249890.1.CDS"/>
    <property type="gene ID" value="AVESA.00010b.r2.4CG1249890"/>
</dbReference>
<keyword evidence="2" id="KW-1185">Reference proteome</keyword>
<organism evidence="1 2">
    <name type="scientific">Avena sativa</name>
    <name type="common">Oat</name>
    <dbReference type="NCBI Taxonomy" id="4498"/>
    <lineage>
        <taxon>Eukaryota</taxon>
        <taxon>Viridiplantae</taxon>
        <taxon>Streptophyta</taxon>
        <taxon>Embryophyta</taxon>
        <taxon>Tracheophyta</taxon>
        <taxon>Spermatophyta</taxon>
        <taxon>Magnoliopsida</taxon>
        <taxon>Liliopsida</taxon>
        <taxon>Poales</taxon>
        <taxon>Poaceae</taxon>
        <taxon>BOP clade</taxon>
        <taxon>Pooideae</taxon>
        <taxon>Poodae</taxon>
        <taxon>Poeae</taxon>
        <taxon>Poeae Chloroplast Group 1 (Aveneae type)</taxon>
        <taxon>Aveninae</taxon>
        <taxon>Avena</taxon>
    </lineage>
</organism>
<name>A0ACD5WQQ1_AVESA</name>
<accession>A0ACD5WQQ1</accession>
<reference evidence="1" key="1">
    <citation type="submission" date="2021-05" db="EMBL/GenBank/DDBJ databases">
        <authorList>
            <person name="Scholz U."/>
            <person name="Mascher M."/>
            <person name="Fiebig A."/>
        </authorList>
    </citation>
    <scope>NUCLEOTIDE SEQUENCE [LARGE SCALE GENOMIC DNA]</scope>
</reference>
<protein>
    <submittedName>
        <fullName evidence="1">Uncharacterized protein</fullName>
    </submittedName>
</protein>
<reference evidence="1" key="2">
    <citation type="submission" date="2025-09" db="UniProtKB">
        <authorList>
            <consortium name="EnsemblPlants"/>
        </authorList>
    </citation>
    <scope>IDENTIFICATION</scope>
</reference>
<dbReference type="Proteomes" id="UP001732700">
    <property type="component" value="Chromosome 4C"/>
</dbReference>
<evidence type="ECO:0000313" key="2">
    <source>
        <dbReference type="Proteomes" id="UP001732700"/>
    </source>
</evidence>
<sequence length="465" mass="52588">MDPAASAEIPQGVDLVPNPDSLRADAKRLRHSPTVADPVAKVLDDDNLLIEIIVRLGFPTTLVRASLVCKRWLRHASEPAFLRRFRKLHPPRLLGVYLDARSSSLGYKPTRPLFVPMLPQPMELASAARRVASCSLDAYHNVWLEDCQNGSILIRCCSDGTSTFGAEASSSSPLIHHGDILRPLGPRGAVAIVPCPPHNTPNYSQFFYRYTFFKQGGQDLSYLLMFQTYSLFEEETIKGKKNCAAHVYMLQDGIWCMHTSDTLENLCQTMIVRPLFVENKIYIAGGMRDILVLDLKTSSFSKIQLPAGVEYGESNTVFSCSDDDSRLFLIHVKEFEIHIWLHDGDNWLLEDAISLHEMCDNLRMSDHTFLIDSTAVVKINPVGENAESACLQIGRYVIYLDIKCRKMHRVYEMAEDNQQYLYRVYPFMMIWPPTFPVLEDDTARPGSLVERGGSETLSTRDLFQC</sequence>
<proteinExistence type="predicted"/>